<name>A0ABR8Z2R0_9MICO</name>
<evidence type="ECO:0000313" key="3">
    <source>
        <dbReference type="EMBL" id="MBD8062613.1"/>
    </source>
</evidence>
<gene>
    <name evidence="3" type="ORF">H9624_09780</name>
</gene>
<sequence length="496" mass="50367">MMTTQPEHRLLAVFAHPDDETIGAGGLLALAARAGVDVSVVTCTRGERGEVIPPDLAHLADDPEQLARRREAELSAALAELGAHRHLFLDQVPTLEGQRPARFRDSGMRWVRPGLAGPAEDAGPDAFSTLDVDVAAGLLAVVVRHVRPTAVLTEEPGGGYGHPDHVQAHRVTARAVEIAADAAEPLGGLAPWQVPTVLWAAQEESHLRAALAELSDVLGHHAPLHAPDGTVLTVVDPAGELSSLAVPASEVTASFDVRPVAEQVLAALRQHRTQVQAVAPIDGRRLVGYLGLSNAALVPVLDRVHLRAAPGSDATALAAVLANADGATPAPSAAPVAPAPVLSAPQAAPAGPAVAAGDAPAAPAPRRGVLGRLVTSGGTVGVLVSLLAGLVMGALGTVVHRFTVNDLPLGIVLGLAGVLAAAVAARAIAGGGGLLLAALAVVGVTQAMAFLRPGGDVLVTNEAISYAWLFGAPIACVLAALLPARWFGDGTRGRRA</sequence>
<feature type="transmembrane region" description="Helical" evidence="2">
    <location>
        <begin position="432"/>
        <end position="451"/>
    </location>
</feature>
<dbReference type="PANTHER" id="PTHR12993:SF11">
    <property type="entry name" value="N-ACETYLGLUCOSAMINYL-PHOSPHATIDYLINOSITOL DE-N-ACETYLASE"/>
    <property type="match status" value="1"/>
</dbReference>
<evidence type="ECO:0000313" key="4">
    <source>
        <dbReference type="Proteomes" id="UP000661894"/>
    </source>
</evidence>
<feature type="transmembrane region" description="Helical" evidence="2">
    <location>
        <begin position="373"/>
        <end position="395"/>
    </location>
</feature>
<dbReference type="PANTHER" id="PTHR12993">
    <property type="entry name" value="N-ACETYLGLUCOSAMINYL-PHOSPHATIDYLINOSITOL DE-N-ACETYLASE-RELATED"/>
    <property type="match status" value="1"/>
</dbReference>
<dbReference type="RefSeq" id="WP_251839717.1">
    <property type="nucleotide sequence ID" value="NZ_JACSPO010000004.1"/>
</dbReference>
<dbReference type="Pfam" id="PF02585">
    <property type="entry name" value="PIG-L"/>
    <property type="match status" value="1"/>
</dbReference>
<dbReference type="Proteomes" id="UP000661894">
    <property type="component" value="Unassembled WGS sequence"/>
</dbReference>
<protein>
    <submittedName>
        <fullName evidence="3">PIG-L family deacetylase</fullName>
    </submittedName>
</protein>
<reference evidence="3 4" key="1">
    <citation type="submission" date="2020-08" db="EMBL/GenBank/DDBJ databases">
        <title>A Genomic Blueprint of the Chicken Gut Microbiome.</title>
        <authorList>
            <person name="Gilroy R."/>
            <person name="Ravi A."/>
            <person name="Getino M."/>
            <person name="Pursley I."/>
            <person name="Horton D.L."/>
            <person name="Alikhan N.-F."/>
            <person name="Baker D."/>
            <person name="Gharbi K."/>
            <person name="Hall N."/>
            <person name="Watson M."/>
            <person name="Adriaenssens E.M."/>
            <person name="Foster-Nyarko E."/>
            <person name="Jarju S."/>
            <person name="Secka A."/>
            <person name="Antonio M."/>
            <person name="Oren A."/>
            <person name="Chaudhuri R."/>
            <person name="La Ragione R.M."/>
            <person name="Hildebrand F."/>
            <person name="Pallen M.J."/>
        </authorList>
    </citation>
    <scope>NUCLEOTIDE SEQUENCE [LARGE SCALE GENOMIC DNA]</scope>
    <source>
        <strain evidence="3 4">Sa1BUA1</strain>
    </source>
</reference>
<feature type="transmembrane region" description="Helical" evidence="2">
    <location>
        <begin position="407"/>
        <end position="425"/>
    </location>
</feature>
<keyword evidence="2" id="KW-0812">Transmembrane</keyword>
<dbReference type="InterPro" id="IPR003737">
    <property type="entry name" value="GlcNAc_PI_deacetylase-related"/>
</dbReference>
<keyword evidence="2" id="KW-1133">Transmembrane helix</keyword>
<accession>A0ABR8Z2R0</accession>
<keyword evidence="4" id="KW-1185">Reference proteome</keyword>
<keyword evidence="1" id="KW-0862">Zinc</keyword>
<evidence type="ECO:0000256" key="2">
    <source>
        <dbReference type="SAM" id="Phobius"/>
    </source>
</evidence>
<comment type="caution">
    <text evidence="3">The sequence shown here is derived from an EMBL/GenBank/DDBJ whole genome shotgun (WGS) entry which is preliminary data.</text>
</comment>
<dbReference type="InterPro" id="IPR024078">
    <property type="entry name" value="LmbE-like_dom_sf"/>
</dbReference>
<dbReference type="EMBL" id="JACSPO010000004">
    <property type="protein sequence ID" value="MBD8062613.1"/>
    <property type="molecule type" value="Genomic_DNA"/>
</dbReference>
<dbReference type="Gene3D" id="3.40.50.10320">
    <property type="entry name" value="LmbE-like"/>
    <property type="match status" value="1"/>
</dbReference>
<proteinExistence type="predicted"/>
<organism evidence="3 4">
    <name type="scientific">Oceanitalea stevensii</name>
    <dbReference type="NCBI Taxonomy" id="2763072"/>
    <lineage>
        <taxon>Bacteria</taxon>
        <taxon>Bacillati</taxon>
        <taxon>Actinomycetota</taxon>
        <taxon>Actinomycetes</taxon>
        <taxon>Micrococcales</taxon>
        <taxon>Bogoriellaceae</taxon>
        <taxon>Georgenia</taxon>
    </lineage>
</organism>
<evidence type="ECO:0000256" key="1">
    <source>
        <dbReference type="ARBA" id="ARBA00022833"/>
    </source>
</evidence>
<keyword evidence="2" id="KW-0472">Membrane</keyword>
<feature type="transmembrane region" description="Helical" evidence="2">
    <location>
        <begin position="463"/>
        <end position="487"/>
    </location>
</feature>
<dbReference type="SUPFAM" id="SSF102588">
    <property type="entry name" value="LmbE-like"/>
    <property type="match status" value="1"/>
</dbReference>